<proteinExistence type="predicted"/>
<dbReference type="Proteomes" id="UP001597351">
    <property type="component" value="Unassembled WGS sequence"/>
</dbReference>
<evidence type="ECO:0000259" key="1">
    <source>
        <dbReference type="Pfam" id="PF13338"/>
    </source>
</evidence>
<feature type="domain" description="AbiEi antitoxin N-terminal" evidence="1">
    <location>
        <begin position="7"/>
        <end position="49"/>
    </location>
</feature>
<sequence>MDSRIHAVVAGHGGLATAPMLAAAGIEAREVARLVRRQSLVAVRRGVYTTGELWESWDDFLLRPLARVRAAEHSLVVEHVSSHDSAALLHRLPLLDARSAAVHISRLDLRGHRTQHGIEHHGASYDADQIVSVDGLPTLDIARTVCDLAREHGYREGLVAADGAMQLGVPRAALRDAARRMAGWPYSLTVRAVVKDADPGAESVGETLARELVRECGWGSVVETQFPVAVSTGVAWADLRVGRHLVEFNGRVKYRSTAEGGLRDGDLEELMWQERRREADERSAGFGVTPLVYADFFGDRRAHAKARLMREEALTRSRHGTALTAEMTAFADRWRGRRYKSAG</sequence>
<dbReference type="InterPro" id="IPR025159">
    <property type="entry name" value="AbiEi_N"/>
</dbReference>
<gene>
    <name evidence="2" type="ORF">ACFSDE_07135</name>
</gene>
<name>A0ABW4TIS6_9ACTN</name>
<dbReference type="EMBL" id="JBHUGD010000003">
    <property type="protein sequence ID" value="MFD1946559.1"/>
    <property type="molecule type" value="Genomic_DNA"/>
</dbReference>
<protein>
    <submittedName>
        <fullName evidence="2">Type IV toxin-antitoxin system AbiEi family antitoxin domain-containing protein</fullName>
    </submittedName>
</protein>
<dbReference type="Pfam" id="PF13338">
    <property type="entry name" value="AbiEi_4"/>
    <property type="match status" value="1"/>
</dbReference>
<accession>A0ABW4TIS6</accession>
<evidence type="ECO:0000313" key="2">
    <source>
        <dbReference type="EMBL" id="MFD1946559.1"/>
    </source>
</evidence>
<comment type="caution">
    <text evidence="2">The sequence shown here is derived from an EMBL/GenBank/DDBJ whole genome shotgun (WGS) entry which is preliminary data.</text>
</comment>
<reference evidence="3" key="1">
    <citation type="journal article" date="2019" name="Int. J. Syst. Evol. Microbiol.">
        <title>The Global Catalogue of Microorganisms (GCM) 10K type strain sequencing project: providing services to taxonomists for standard genome sequencing and annotation.</title>
        <authorList>
            <consortium name="The Broad Institute Genomics Platform"/>
            <consortium name="The Broad Institute Genome Sequencing Center for Infectious Disease"/>
            <person name="Wu L."/>
            <person name="Ma J."/>
        </authorList>
    </citation>
    <scope>NUCLEOTIDE SEQUENCE [LARGE SCALE GENOMIC DNA]</scope>
    <source>
        <strain evidence="3">CGMCC 1.12477</strain>
    </source>
</reference>
<organism evidence="2 3">
    <name type="scientific">Nocardioides aestuarii</name>
    <dbReference type="NCBI Taxonomy" id="252231"/>
    <lineage>
        <taxon>Bacteria</taxon>
        <taxon>Bacillati</taxon>
        <taxon>Actinomycetota</taxon>
        <taxon>Actinomycetes</taxon>
        <taxon>Propionibacteriales</taxon>
        <taxon>Nocardioidaceae</taxon>
        <taxon>Nocardioides</taxon>
    </lineage>
</organism>
<dbReference type="RefSeq" id="WP_343916823.1">
    <property type="nucleotide sequence ID" value="NZ_BAAAJT010000002.1"/>
</dbReference>
<evidence type="ECO:0000313" key="3">
    <source>
        <dbReference type="Proteomes" id="UP001597351"/>
    </source>
</evidence>
<keyword evidence="3" id="KW-1185">Reference proteome</keyword>